<dbReference type="InterPro" id="IPR046947">
    <property type="entry name" value="LytR-like"/>
</dbReference>
<dbReference type="RefSeq" id="WP_290140071.1">
    <property type="nucleotide sequence ID" value="NZ_CP101620.1"/>
</dbReference>
<dbReference type="PANTHER" id="PTHR37299:SF4">
    <property type="entry name" value="TRANSCRIPTIONAL REGULATOR"/>
    <property type="match status" value="1"/>
</dbReference>
<organism evidence="2 3">
    <name type="scientific">Allocoprobacillus halotolerans</name>
    <dbReference type="NCBI Taxonomy" id="2944914"/>
    <lineage>
        <taxon>Bacteria</taxon>
        <taxon>Bacillati</taxon>
        <taxon>Bacillota</taxon>
        <taxon>Erysipelotrichia</taxon>
        <taxon>Erysipelotrichales</taxon>
        <taxon>Erysipelotrichaceae</taxon>
        <taxon>Allocoprobacillus</taxon>
    </lineage>
</organism>
<dbReference type="SMART" id="SM00850">
    <property type="entry name" value="LytTR"/>
    <property type="match status" value="1"/>
</dbReference>
<accession>A0ABY5I1F9</accession>
<dbReference type="Gene3D" id="2.40.50.1020">
    <property type="entry name" value="LytTr DNA-binding domain"/>
    <property type="match status" value="1"/>
</dbReference>
<dbReference type="InterPro" id="IPR007492">
    <property type="entry name" value="LytTR_DNA-bd_dom"/>
</dbReference>
<dbReference type="PANTHER" id="PTHR37299">
    <property type="entry name" value="TRANSCRIPTIONAL REGULATOR-RELATED"/>
    <property type="match status" value="1"/>
</dbReference>
<dbReference type="EMBL" id="CP101620">
    <property type="protein sequence ID" value="UTY39156.1"/>
    <property type="molecule type" value="Genomic_DNA"/>
</dbReference>
<dbReference type="PROSITE" id="PS50930">
    <property type="entry name" value="HTH_LYTTR"/>
    <property type="match status" value="1"/>
</dbReference>
<evidence type="ECO:0000259" key="1">
    <source>
        <dbReference type="PROSITE" id="PS50930"/>
    </source>
</evidence>
<dbReference type="Proteomes" id="UP001060112">
    <property type="component" value="Chromosome"/>
</dbReference>
<gene>
    <name evidence="2" type="ORF">NMU03_16585</name>
</gene>
<name>A0ABY5I1F9_9FIRM</name>
<proteinExistence type="predicted"/>
<keyword evidence="2" id="KW-0238">DNA-binding</keyword>
<dbReference type="GO" id="GO:0003677">
    <property type="term" value="F:DNA binding"/>
    <property type="evidence" value="ECO:0007669"/>
    <property type="project" value="UniProtKB-KW"/>
</dbReference>
<evidence type="ECO:0000313" key="2">
    <source>
        <dbReference type="EMBL" id="UTY39156.1"/>
    </source>
</evidence>
<reference evidence="2" key="1">
    <citation type="submission" date="2022-07" db="EMBL/GenBank/DDBJ databases">
        <title>Faecal culturing of patients with breast cancer.</title>
        <authorList>
            <person name="Teng N.M.Y."/>
            <person name="Kiu R."/>
            <person name="Evans R."/>
            <person name="Baker D.J."/>
            <person name="Zenner C."/>
            <person name="Robinson S.D."/>
            <person name="Hall L.J."/>
        </authorList>
    </citation>
    <scope>NUCLEOTIDE SEQUENCE</scope>
    <source>
        <strain evidence="2">LH1062</strain>
    </source>
</reference>
<evidence type="ECO:0000313" key="3">
    <source>
        <dbReference type="Proteomes" id="UP001060112"/>
    </source>
</evidence>
<keyword evidence="3" id="KW-1185">Reference proteome</keyword>
<feature type="domain" description="HTH LytTR-type" evidence="1">
    <location>
        <begin position="45"/>
        <end position="145"/>
    </location>
</feature>
<dbReference type="Pfam" id="PF04397">
    <property type="entry name" value="LytTR"/>
    <property type="match status" value="1"/>
</dbReference>
<protein>
    <submittedName>
        <fullName evidence="2">LytTR family transcriptional regulator DNA-binding domain-containing protein</fullName>
    </submittedName>
</protein>
<sequence>MQIICHHQELQETEVHIYHNKPLDYETKELLHYLQSFSQTTLGYDESQTYCIYLKDIYYIESVDDKTFLYTKDQFYYSKNKLYEWENQLKKTSFVRISKNTIVNIHYLKSVKSLLGGRMEITLVNQEHLIINRHYLSAFKKKFGL</sequence>